<dbReference type="STRING" id="1095630.A0A2J6T6G1"/>
<evidence type="ECO:0000313" key="3">
    <source>
        <dbReference type="EMBL" id="PMD58612.1"/>
    </source>
</evidence>
<feature type="domain" description="Post-transcriptional regulator MKT1 N-terminal" evidence="2">
    <location>
        <begin position="206"/>
        <end position="263"/>
    </location>
</feature>
<dbReference type="InParanoid" id="A0A2J6T6G1"/>
<name>A0A2J6T6G1_9HELO</name>
<keyword evidence="4" id="KW-1185">Reference proteome</keyword>
<dbReference type="Proteomes" id="UP000235371">
    <property type="component" value="Unassembled WGS sequence"/>
</dbReference>
<feature type="compositionally biased region" description="Polar residues" evidence="1">
    <location>
        <begin position="344"/>
        <end position="356"/>
    </location>
</feature>
<organism evidence="3 4">
    <name type="scientific">Hyaloscypha bicolor E</name>
    <dbReference type="NCBI Taxonomy" id="1095630"/>
    <lineage>
        <taxon>Eukaryota</taxon>
        <taxon>Fungi</taxon>
        <taxon>Dikarya</taxon>
        <taxon>Ascomycota</taxon>
        <taxon>Pezizomycotina</taxon>
        <taxon>Leotiomycetes</taxon>
        <taxon>Helotiales</taxon>
        <taxon>Hyaloscyphaceae</taxon>
        <taxon>Hyaloscypha</taxon>
        <taxon>Hyaloscypha bicolor</taxon>
    </lineage>
</organism>
<reference evidence="3 4" key="1">
    <citation type="submission" date="2016-04" db="EMBL/GenBank/DDBJ databases">
        <title>A degradative enzymes factory behind the ericoid mycorrhizal symbiosis.</title>
        <authorList>
            <consortium name="DOE Joint Genome Institute"/>
            <person name="Martino E."/>
            <person name="Morin E."/>
            <person name="Grelet G."/>
            <person name="Kuo A."/>
            <person name="Kohler A."/>
            <person name="Daghino S."/>
            <person name="Barry K."/>
            <person name="Choi C."/>
            <person name="Cichocki N."/>
            <person name="Clum A."/>
            <person name="Copeland A."/>
            <person name="Hainaut M."/>
            <person name="Haridas S."/>
            <person name="Labutti K."/>
            <person name="Lindquist E."/>
            <person name="Lipzen A."/>
            <person name="Khouja H.-R."/>
            <person name="Murat C."/>
            <person name="Ohm R."/>
            <person name="Olson A."/>
            <person name="Spatafora J."/>
            <person name="Veneault-Fourrey C."/>
            <person name="Henrissat B."/>
            <person name="Grigoriev I."/>
            <person name="Martin F."/>
            <person name="Perotto S."/>
        </authorList>
    </citation>
    <scope>NUCLEOTIDE SEQUENCE [LARGE SCALE GENOMIC DNA]</scope>
    <source>
        <strain evidence="3 4">E</strain>
    </source>
</reference>
<dbReference type="RefSeq" id="XP_024735516.1">
    <property type="nucleotide sequence ID" value="XM_024872635.1"/>
</dbReference>
<dbReference type="CDD" id="cd09902">
    <property type="entry name" value="H3TH_MKT1"/>
    <property type="match status" value="1"/>
</dbReference>
<dbReference type="InterPro" id="IPR037314">
    <property type="entry name" value="MKT1_H3TH"/>
</dbReference>
<dbReference type="GeneID" id="36580715"/>
<feature type="region of interest" description="Disordered" evidence="1">
    <location>
        <begin position="325"/>
        <end position="356"/>
    </location>
</feature>
<gene>
    <name evidence="3" type="ORF">K444DRAFT_413705</name>
</gene>
<evidence type="ECO:0000313" key="4">
    <source>
        <dbReference type="Proteomes" id="UP000235371"/>
    </source>
</evidence>
<dbReference type="InterPro" id="IPR022040">
    <property type="entry name" value="MKT1_N"/>
</dbReference>
<evidence type="ECO:0000259" key="2">
    <source>
        <dbReference type="Pfam" id="PF12247"/>
    </source>
</evidence>
<sequence length="356" mass="40516">MLSVRMRSSWRLPELRSRRQTMLGPCMGRTNLRKLSVLSEHQLAYLLNEHENGNAYIDTVMGSRELLLYNIDPLILPITPADWENKTFRGLSKEHIIDALNIDHNRSPDFLEDALLMAGTSFLPTFPALLDTEMYKEPPTLLNILNLLRAQEKSVDKASRFFETDLKLRDPKWYDKYMKAKMGLRHPVTMTLEGAVVTKEWDKLTGDNNQYLGLQLPLELHFYLSTALVGPRTLNYFVSLKSVVFPTLDGVTSDEYKRFGSMRMPSKLWSIAICKHRSTRRPILGESMTHCSARIRASAVDPELCHSPSFLYRLKTSHEALFPGTRSLDSIPNPKSSPMPYGASSISEDMSTTSTN</sequence>
<dbReference type="OrthoDB" id="17262at2759"/>
<dbReference type="Pfam" id="PF12247">
    <property type="entry name" value="MKT1_N"/>
    <property type="match status" value="1"/>
</dbReference>
<protein>
    <recommendedName>
        <fullName evidence="2">Post-transcriptional regulator MKT1 N-terminal domain-containing protein</fullName>
    </recommendedName>
</protein>
<feature type="compositionally biased region" description="Polar residues" evidence="1">
    <location>
        <begin position="327"/>
        <end position="336"/>
    </location>
</feature>
<accession>A0A2J6T6G1</accession>
<dbReference type="EMBL" id="KZ613817">
    <property type="protein sequence ID" value="PMD58612.1"/>
    <property type="molecule type" value="Genomic_DNA"/>
</dbReference>
<dbReference type="AlphaFoldDB" id="A0A2J6T6G1"/>
<proteinExistence type="predicted"/>
<evidence type="ECO:0000256" key="1">
    <source>
        <dbReference type="SAM" id="MobiDB-lite"/>
    </source>
</evidence>